<evidence type="ECO:0000313" key="3">
    <source>
        <dbReference type="EMBL" id="SCL76716.1"/>
    </source>
</evidence>
<protein>
    <submittedName>
        <fullName evidence="3">Putative endonuclease 4</fullName>
        <ecNumber evidence="3">3.1.21.2</ecNumber>
    </submittedName>
</protein>
<dbReference type="PANTHER" id="PTHR12110:SF21">
    <property type="entry name" value="XYLOSE ISOMERASE-LIKE TIM BARREL DOMAIN-CONTAINING PROTEIN"/>
    <property type="match status" value="1"/>
</dbReference>
<feature type="domain" description="Xylose isomerase-like TIM barrel" evidence="2">
    <location>
        <begin position="78"/>
        <end position="260"/>
    </location>
</feature>
<organism evidence="3 4">
    <name type="scientific">Methanoculleus chikugoensis</name>
    <dbReference type="NCBI Taxonomy" id="118126"/>
    <lineage>
        <taxon>Archaea</taxon>
        <taxon>Methanobacteriati</taxon>
        <taxon>Methanobacteriota</taxon>
        <taxon>Stenosarchaea group</taxon>
        <taxon>Methanomicrobia</taxon>
        <taxon>Methanomicrobiales</taxon>
        <taxon>Methanomicrobiaceae</taxon>
        <taxon>Methanoculleus</taxon>
    </lineage>
</organism>
<dbReference type="AlphaFoldDB" id="A0A1M4MPC9"/>
<dbReference type="STRING" id="118126.L21_2656"/>
<dbReference type="PANTHER" id="PTHR12110">
    <property type="entry name" value="HYDROXYPYRUVATE ISOMERASE"/>
    <property type="match status" value="1"/>
</dbReference>
<dbReference type="EMBL" id="FMID01000065">
    <property type="protein sequence ID" value="SCL76716.1"/>
    <property type="molecule type" value="Genomic_DNA"/>
</dbReference>
<dbReference type="Pfam" id="PF01261">
    <property type="entry name" value="AP_endonuc_2"/>
    <property type="match status" value="1"/>
</dbReference>
<dbReference type="Gene3D" id="3.20.20.150">
    <property type="entry name" value="Divalent-metal-dependent TIM barrel enzymes"/>
    <property type="match status" value="1"/>
</dbReference>
<keyword evidence="1" id="KW-0812">Transmembrane</keyword>
<feature type="transmembrane region" description="Helical" evidence="1">
    <location>
        <begin position="20"/>
        <end position="41"/>
    </location>
</feature>
<evidence type="ECO:0000259" key="2">
    <source>
        <dbReference type="Pfam" id="PF01261"/>
    </source>
</evidence>
<sequence length="277" mass="30218">MPDGAIRSARGVRRQYAGRCLFRTYLIVPAGTFCMFGVSTYCLHHEPLSLALERLAPITDCVEVMDDGLHYLESAEPLESYSYRYFIHAPSRGVNIASLLDPIRRASVEVLTQSFAVAAEVGADVVIHPGYYAWSAEREQAVKRFRQSLSELTGAAEDLSVTFFVENMGNWEYFFLRSCDDLPLIDGIGLALDVGHANLNGCLDCFLAHPAAHFHLHDNDGTEDTHSPVGDGKIDFSAVMKAVRRSGATPIVEVETFDGVTASISALAAIDAAGRSE</sequence>
<gene>
    <name evidence="3" type="primary">end</name>
    <name evidence="3" type="ORF">L21_2656</name>
</gene>
<keyword evidence="3" id="KW-0540">Nuclease</keyword>
<keyword evidence="3" id="KW-0255">Endonuclease</keyword>
<keyword evidence="3" id="KW-0378">Hydrolase</keyword>
<dbReference type="Proteomes" id="UP000184671">
    <property type="component" value="Unassembled WGS sequence"/>
</dbReference>
<dbReference type="InterPro" id="IPR036237">
    <property type="entry name" value="Xyl_isomerase-like_sf"/>
</dbReference>
<dbReference type="EC" id="3.1.21.2" evidence="3"/>
<keyword evidence="1" id="KW-0472">Membrane</keyword>
<proteinExistence type="predicted"/>
<dbReference type="InterPro" id="IPR013022">
    <property type="entry name" value="Xyl_isomerase-like_TIM-brl"/>
</dbReference>
<dbReference type="SUPFAM" id="SSF51658">
    <property type="entry name" value="Xylose isomerase-like"/>
    <property type="match status" value="1"/>
</dbReference>
<reference evidence="3 4" key="1">
    <citation type="submission" date="2016-08" db="EMBL/GenBank/DDBJ databases">
        <authorList>
            <person name="Seilhamer J.J."/>
        </authorList>
    </citation>
    <scope>NUCLEOTIDE SEQUENCE [LARGE SCALE GENOMIC DNA]</scope>
    <source>
        <strain evidence="3">L21-II-0</strain>
    </source>
</reference>
<keyword evidence="1" id="KW-1133">Transmembrane helix</keyword>
<evidence type="ECO:0000313" key="4">
    <source>
        <dbReference type="Proteomes" id="UP000184671"/>
    </source>
</evidence>
<dbReference type="InterPro" id="IPR050312">
    <property type="entry name" value="IolE/XylAMocC-like"/>
</dbReference>
<name>A0A1M4MPC9_9EURY</name>
<accession>A0A1M4MPC9</accession>
<dbReference type="GO" id="GO:0008833">
    <property type="term" value="F:deoxyribonuclease IV (phage-T4-induced) activity"/>
    <property type="evidence" value="ECO:0007669"/>
    <property type="project" value="UniProtKB-EC"/>
</dbReference>
<evidence type="ECO:0000256" key="1">
    <source>
        <dbReference type="SAM" id="Phobius"/>
    </source>
</evidence>